<evidence type="ECO:0000256" key="16">
    <source>
        <dbReference type="PIRSR" id="PIRSR000098-1"/>
    </source>
</evidence>
<dbReference type="Gene3D" id="3.30.360.10">
    <property type="entry name" value="Dihydrodipicolinate Reductase, domain 2"/>
    <property type="match status" value="1"/>
</dbReference>
<evidence type="ECO:0000256" key="1">
    <source>
        <dbReference type="ARBA" id="ARBA00001920"/>
    </source>
</evidence>
<proteinExistence type="inferred from homology"/>
<evidence type="ECO:0000256" key="7">
    <source>
        <dbReference type="ARBA" id="ARBA00022605"/>
    </source>
</evidence>
<evidence type="ECO:0000256" key="4">
    <source>
        <dbReference type="ARBA" id="ARBA00006753"/>
    </source>
</evidence>
<dbReference type="SUPFAM" id="SSF55021">
    <property type="entry name" value="ACT-like"/>
    <property type="match status" value="1"/>
</dbReference>
<keyword evidence="8 18" id="KW-0791">Threonine biosynthesis</keyword>
<evidence type="ECO:0000313" key="22">
    <source>
        <dbReference type="EMBL" id="TJW10369.1"/>
    </source>
</evidence>
<dbReference type="NCBIfam" id="NF004976">
    <property type="entry name" value="PRK06349.1"/>
    <property type="match status" value="1"/>
</dbReference>
<evidence type="ECO:0000313" key="23">
    <source>
        <dbReference type="Proteomes" id="UP000309454"/>
    </source>
</evidence>
<dbReference type="Gene3D" id="3.30.70.260">
    <property type="match status" value="1"/>
</dbReference>
<feature type="binding site" evidence="17">
    <location>
        <position position="103"/>
    </location>
    <ligand>
        <name>NADPH</name>
        <dbReference type="ChEBI" id="CHEBI:57783"/>
    </ligand>
</feature>
<name>A0A3N0A7R5_9ACTN</name>
<dbReference type="EMBL" id="SSTM01000004">
    <property type="protein sequence ID" value="TJW10369.1"/>
    <property type="molecule type" value="Genomic_DNA"/>
</dbReference>
<feature type="active site" description="Proton donor" evidence="16">
    <location>
        <position position="203"/>
    </location>
</feature>
<evidence type="ECO:0000256" key="13">
    <source>
        <dbReference type="ARBA" id="ARBA00044930"/>
    </source>
</evidence>
<dbReference type="EMBL" id="JACHYA010000006">
    <property type="protein sequence ID" value="MBB3171874.1"/>
    <property type="molecule type" value="Genomic_DNA"/>
</dbReference>
<dbReference type="GO" id="GO:0004412">
    <property type="term" value="F:homoserine dehydrogenase activity"/>
    <property type="evidence" value="ECO:0007669"/>
    <property type="project" value="UniProtKB-EC"/>
</dbReference>
<evidence type="ECO:0000259" key="20">
    <source>
        <dbReference type="PROSITE" id="PS51671"/>
    </source>
</evidence>
<dbReference type="Pfam" id="PF01842">
    <property type="entry name" value="ACT"/>
    <property type="match status" value="1"/>
</dbReference>
<evidence type="ECO:0000256" key="17">
    <source>
        <dbReference type="PIRSR" id="PIRSR000098-2"/>
    </source>
</evidence>
<dbReference type="RefSeq" id="WP_123186300.1">
    <property type="nucleotide sequence ID" value="NZ_CANSOV010000015.1"/>
</dbReference>
<keyword evidence="12 18" id="KW-0486">Methionine biosynthesis</keyword>
<dbReference type="Pfam" id="PF03447">
    <property type="entry name" value="NAD_binding_3"/>
    <property type="match status" value="1"/>
</dbReference>
<keyword evidence="11" id="KW-0915">Sodium</keyword>
<dbReference type="PROSITE" id="PS51671">
    <property type="entry name" value="ACT"/>
    <property type="match status" value="1"/>
</dbReference>
<comment type="catalytic activity">
    <reaction evidence="15">
        <text>L-homoserine + NAD(+) = L-aspartate 4-semialdehyde + NADH + H(+)</text>
        <dbReference type="Rhea" id="RHEA:15757"/>
        <dbReference type="ChEBI" id="CHEBI:15378"/>
        <dbReference type="ChEBI" id="CHEBI:57476"/>
        <dbReference type="ChEBI" id="CHEBI:57540"/>
        <dbReference type="ChEBI" id="CHEBI:57945"/>
        <dbReference type="ChEBI" id="CHEBI:537519"/>
        <dbReference type="EC" id="1.1.1.3"/>
    </reaction>
    <physiologicalReaction direction="right-to-left" evidence="15">
        <dbReference type="Rhea" id="RHEA:15759"/>
    </physiologicalReaction>
</comment>
<dbReference type="PROSITE" id="PS51257">
    <property type="entry name" value="PROKAR_LIPOPROTEIN"/>
    <property type="match status" value="1"/>
</dbReference>
<dbReference type="GO" id="GO:0009086">
    <property type="term" value="P:methionine biosynthetic process"/>
    <property type="evidence" value="ECO:0007669"/>
    <property type="project" value="UniProtKB-KW"/>
</dbReference>
<evidence type="ECO:0000256" key="8">
    <source>
        <dbReference type="ARBA" id="ARBA00022697"/>
    </source>
</evidence>
<protein>
    <recommendedName>
        <fullName evidence="6 18">Homoserine dehydrogenase</fullName>
        <ecNumber evidence="5 18">1.1.1.3</ecNumber>
    </recommendedName>
</protein>
<dbReference type="InterPro" id="IPR045865">
    <property type="entry name" value="ACT-like_dom_sf"/>
</dbReference>
<dbReference type="PROSITE" id="PS01042">
    <property type="entry name" value="HOMOSER_DHGENASE"/>
    <property type="match status" value="1"/>
</dbReference>
<dbReference type="GO" id="GO:0050661">
    <property type="term" value="F:NADP binding"/>
    <property type="evidence" value="ECO:0007669"/>
    <property type="project" value="InterPro"/>
</dbReference>
<evidence type="ECO:0000256" key="14">
    <source>
        <dbReference type="ARBA" id="ARBA00048841"/>
    </source>
</evidence>
<dbReference type="Gene3D" id="3.40.50.720">
    <property type="entry name" value="NAD(P)-binding Rossmann-like Domain"/>
    <property type="match status" value="1"/>
</dbReference>
<sequence length="426" mass="44734">MTVKIGLVGTGTVGGGCIDILQKHKQDFQRHLGVDVELVRVCSRNPEQAAAHNVADIFTPDYRDIVNDPKIDIVVELIGGTTVARNVVLEALAAGKNVVTANKALMATHGQEVLDTAAAAGKEVAFEASVGGGIPIIDPLKHSLIANEIGTVMGIVNGTTNYMLTRMADNGMGYEDALKEAQANGFAEADPTADVEGFDAAAKIAILASIAFNSRVTLADVYTSGISQISPVDLEAARGMGYVVKLLAIAHRTPKGIDVRVHPTMIPATHQLATVNGVYNAIYVVGDAVGETMFFGAGAGSGPAASAVMGDVLEVARHVQQGVGPLVGCTCTDQLPILPVDELQMKYYIRFTVSDKLGVLAAMAGIFAQYNVSVHSVVQHSKKESTVDVVYVTHVAKESDIKAVIEEIAGLDDVLQGPPSLIRVEE</sequence>
<comment type="caution">
    <text evidence="21">The sequence shown here is derived from an EMBL/GenBank/DDBJ whole genome shotgun (WGS) entry which is preliminary data.</text>
</comment>
<comment type="similarity">
    <text evidence="4 19">Belongs to the homoserine dehydrogenase family.</text>
</comment>
<evidence type="ECO:0000256" key="3">
    <source>
        <dbReference type="ARBA" id="ARBA00005062"/>
    </source>
</evidence>
<evidence type="ECO:0000256" key="9">
    <source>
        <dbReference type="ARBA" id="ARBA00022857"/>
    </source>
</evidence>
<gene>
    <name evidence="22" type="ORF">E5982_07475</name>
    <name evidence="21" type="ORF">FHR31_001705</name>
</gene>
<dbReference type="InterPro" id="IPR002912">
    <property type="entry name" value="ACT_dom"/>
</dbReference>
<reference evidence="21 24" key="2">
    <citation type="submission" date="2020-08" db="EMBL/GenBank/DDBJ databases">
        <title>Sequencing the genomes of 1000 actinobacteria strains.</title>
        <authorList>
            <person name="Klenk H.-P."/>
        </authorList>
    </citation>
    <scope>NUCLEOTIDE SEQUENCE [LARGE SCALE GENOMIC DNA]</scope>
    <source>
        <strain evidence="21 24">DSM 22242</strain>
    </source>
</reference>
<evidence type="ECO:0000256" key="12">
    <source>
        <dbReference type="ARBA" id="ARBA00023167"/>
    </source>
</evidence>
<reference evidence="22 23" key="1">
    <citation type="submission" date="2019-04" db="EMBL/GenBank/DDBJ databases">
        <title>Microbes associate with the intestines of laboratory mice.</title>
        <authorList>
            <person name="Navarre W."/>
            <person name="Wong E."/>
            <person name="Huang K.C."/>
            <person name="Tropini C."/>
            <person name="Ng K."/>
            <person name="Yu B."/>
        </authorList>
    </citation>
    <scope>NUCLEOTIDE SEQUENCE [LARGE SCALE GENOMIC DNA]</scope>
    <source>
        <strain evidence="22 23">NM48_B13</strain>
    </source>
</reference>
<comment type="function">
    <text evidence="13">Catalyzes the conversion of L-aspartate-beta-semialdehyde (L-Asa) to L-homoserine (L-Hse), the third step in the biosynthesis of threonine and methionine from aspartate.</text>
</comment>
<comment type="pathway">
    <text evidence="2 18">Amino-acid biosynthesis; L-threonine biosynthesis; L-threonine from L-aspartate: step 3/5.</text>
</comment>
<dbReference type="Pfam" id="PF00742">
    <property type="entry name" value="Homoserine_dh"/>
    <property type="match status" value="1"/>
</dbReference>
<dbReference type="EC" id="1.1.1.3" evidence="5 18"/>
<dbReference type="PIRSF" id="PIRSF000098">
    <property type="entry name" value="Homoser_dehydrog"/>
    <property type="match status" value="1"/>
</dbReference>
<dbReference type="FunFam" id="3.30.360.10:FF:000005">
    <property type="entry name" value="Homoserine dehydrogenase"/>
    <property type="match status" value="1"/>
</dbReference>
<evidence type="ECO:0000256" key="11">
    <source>
        <dbReference type="ARBA" id="ARBA00023053"/>
    </source>
</evidence>
<dbReference type="PANTHER" id="PTHR43331:SF1">
    <property type="entry name" value="HOMOSERINE DEHYDROGENASE"/>
    <property type="match status" value="1"/>
</dbReference>
<dbReference type="CDD" id="cd04881">
    <property type="entry name" value="ACT_HSDH-Hom"/>
    <property type="match status" value="1"/>
</dbReference>
<dbReference type="PANTHER" id="PTHR43331">
    <property type="entry name" value="HOMOSERINE DEHYDROGENASE"/>
    <property type="match status" value="1"/>
</dbReference>
<dbReference type="InterPro" id="IPR016204">
    <property type="entry name" value="HDH"/>
</dbReference>
<dbReference type="InterPro" id="IPR001342">
    <property type="entry name" value="HDH_cat"/>
</dbReference>
<evidence type="ECO:0000256" key="2">
    <source>
        <dbReference type="ARBA" id="ARBA00005056"/>
    </source>
</evidence>
<evidence type="ECO:0000313" key="21">
    <source>
        <dbReference type="EMBL" id="MBB3171874.1"/>
    </source>
</evidence>
<keyword evidence="7 18" id="KW-0028">Amino-acid biosynthesis</keyword>
<dbReference type="SUPFAM" id="SSF55347">
    <property type="entry name" value="Glyceraldehyde-3-phosphate dehydrogenase-like, C-terminal domain"/>
    <property type="match status" value="1"/>
</dbReference>
<feature type="domain" description="ACT" evidence="20">
    <location>
        <begin position="348"/>
        <end position="423"/>
    </location>
</feature>
<evidence type="ECO:0000256" key="15">
    <source>
        <dbReference type="ARBA" id="ARBA00049031"/>
    </source>
</evidence>
<evidence type="ECO:0000313" key="24">
    <source>
        <dbReference type="Proteomes" id="UP000530850"/>
    </source>
</evidence>
<dbReference type="Proteomes" id="UP000309454">
    <property type="component" value="Unassembled WGS sequence"/>
</dbReference>
<organism evidence="21 24">
    <name type="scientific">Parvibacter caecicola</name>
    <dbReference type="NCBI Taxonomy" id="747645"/>
    <lineage>
        <taxon>Bacteria</taxon>
        <taxon>Bacillati</taxon>
        <taxon>Actinomycetota</taxon>
        <taxon>Coriobacteriia</taxon>
        <taxon>Coriobacteriales</taxon>
        <taxon>Coriobacteriaceae</taxon>
        <taxon>Parvibacter</taxon>
    </lineage>
</organism>
<keyword evidence="23" id="KW-1185">Reference proteome</keyword>
<dbReference type="InterPro" id="IPR005106">
    <property type="entry name" value="Asp/hSer_DH_NAD-bd"/>
</dbReference>
<comment type="catalytic activity">
    <reaction evidence="14">
        <text>L-homoserine + NADP(+) = L-aspartate 4-semialdehyde + NADPH + H(+)</text>
        <dbReference type="Rhea" id="RHEA:15761"/>
        <dbReference type="ChEBI" id="CHEBI:15378"/>
        <dbReference type="ChEBI" id="CHEBI:57476"/>
        <dbReference type="ChEBI" id="CHEBI:57783"/>
        <dbReference type="ChEBI" id="CHEBI:58349"/>
        <dbReference type="ChEBI" id="CHEBI:537519"/>
        <dbReference type="EC" id="1.1.1.3"/>
    </reaction>
    <physiologicalReaction direction="right-to-left" evidence="14">
        <dbReference type="Rhea" id="RHEA:15763"/>
    </physiologicalReaction>
</comment>
<keyword evidence="9 17" id="KW-0521">NADP</keyword>
<dbReference type="UniPathway" id="UPA00050">
    <property type="reaction ID" value="UER00063"/>
</dbReference>
<dbReference type="OrthoDB" id="9808167at2"/>
<evidence type="ECO:0000256" key="5">
    <source>
        <dbReference type="ARBA" id="ARBA00013213"/>
    </source>
</evidence>
<dbReference type="GeneID" id="93357625"/>
<comment type="cofactor">
    <cofactor evidence="1">
        <name>a metal cation</name>
        <dbReference type="ChEBI" id="CHEBI:25213"/>
    </cofactor>
</comment>
<evidence type="ECO:0000256" key="18">
    <source>
        <dbReference type="RuleBase" id="RU000579"/>
    </source>
</evidence>
<dbReference type="GO" id="GO:0009088">
    <property type="term" value="P:threonine biosynthetic process"/>
    <property type="evidence" value="ECO:0007669"/>
    <property type="project" value="UniProtKB-UniPathway"/>
</dbReference>
<evidence type="ECO:0000256" key="10">
    <source>
        <dbReference type="ARBA" id="ARBA00023002"/>
    </source>
</evidence>
<accession>A0A3N0A7R5</accession>
<dbReference type="InterPro" id="IPR036291">
    <property type="entry name" value="NAD(P)-bd_dom_sf"/>
</dbReference>
<evidence type="ECO:0000256" key="6">
    <source>
        <dbReference type="ARBA" id="ARBA00013376"/>
    </source>
</evidence>
<dbReference type="AlphaFoldDB" id="A0A3N0A7R5"/>
<comment type="pathway">
    <text evidence="3 18">Amino-acid biosynthesis; L-methionine biosynthesis via de novo pathway; L-homoserine from L-aspartate: step 3/3.</text>
</comment>
<dbReference type="InterPro" id="IPR019811">
    <property type="entry name" value="HDH_CS"/>
</dbReference>
<dbReference type="UniPathway" id="UPA00051">
    <property type="reaction ID" value="UER00465"/>
</dbReference>
<dbReference type="Proteomes" id="UP000530850">
    <property type="component" value="Unassembled WGS sequence"/>
</dbReference>
<dbReference type="SUPFAM" id="SSF51735">
    <property type="entry name" value="NAD(P)-binding Rossmann-fold domains"/>
    <property type="match status" value="1"/>
</dbReference>
<evidence type="ECO:0000256" key="19">
    <source>
        <dbReference type="RuleBase" id="RU004171"/>
    </source>
</evidence>
<keyword evidence="10 18" id="KW-0560">Oxidoreductase</keyword>
<feature type="binding site" evidence="17">
    <location>
        <position position="188"/>
    </location>
    <ligand>
        <name>L-homoserine</name>
        <dbReference type="ChEBI" id="CHEBI:57476"/>
    </ligand>
</feature>
<feature type="binding site" evidence="17">
    <location>
        <begin position="8"/>
        <end position="15"/>
    </location>
    <ligand>
        <name>NADP(+)</name>
        <dbReference type="ChEBI" id="CHEBI:58349"/>
    </ligand>
</feature>